<feature type="signal peptide" evidence="2">
    <location>
        <begin position="1"/>
        <end position="23"/>
    </location>
</feature>
<feature type="compositionally biased region" description="Low complexity" evidence="1">
    <location>
        <begin position="140"/>
        <end position="151"/>
    </location>
</feature>
<evidence type="ECO:0000313" key="3">
    <source>
        <dbReference type="EMBL" id="OGI84282.1"/>
    </source>
</evidence>
<gene>
    <name evidence="3" type="ORF">A2903_03030</name>
</gene>
<reference evidence="3 4" key="1">
    <citation type="journal article" date="2016" name="Nat. Commun.">
        <title>Thousands of microbial genomes shed light on interconnected biogeochemical processes in an aquifer system.</title>
        <authorList>
            <person name="Anantharaman K."/>
            <person name="Brown C.T."/>
            <person name="Hug L.A."/>
            <person name="Sharon I."/>
            <person name="Castelle C.J."/>
            <person name="Probst A.J."/>
            <person name="Thomas B.C."/>
            <person name="Singh A."/>
            <person name="Wilkins M.J."/>
            <person name="Karaoz U."/>
            <person name="Brodie E.L."/>
            <person name="Williams K.H."/>
            <person name="Hubbard S.S."/>
            <person name="Banfield J.F."/>
        </authorList>
    </citation>
    <scope>NUCLEOTIDE SEQUENCE [LARGE SCALE GENOMIC DNA]</scope>
</reference>
<accession>A0A1F6WQT8</accession>
<dbReference type="EMBL" id="MFUO01000003">
    <property type="protein sequence ID" value="OGI84282.1"/>
    <property type="molecule type" value="Genomic_DNA"/>
</dbReference>
<name>A0A1F6WQT8_9BACT</name>
<proteinExistence type="predicted"/>
<protein>
    <submittedName>
        <fullName evidence="3">Uncharacterized protein</fullName>
    </submittedName>
</protein>
<keyword evidence="2" id="KW-0732">Signal</keyword>
<evidence type="ECO:0000313" key="4">
    <source>
        <dbReference type="Proteomes" id="UP000178184"/>
    </source>
</evidence>
<feature type="chain" id="PRO_5009527376" evidence="2">
    <location>
        <begin position="24"/>
        <end position="165"/>
    </location>
</feature>
<dbReference type="AlphaFoldDB" id="A0A1F6WQT8"/>
<sequence length="165" mass="18594">MKKLVIVLLAIFASGFAGSVSFAQTKVVAVEGIIDLIPDKVVIPSTNEYVYLARTGTTYSLFISKNSELYERFSQKGNDSVIWLQGAVFKPLQHYTKKQWKELAPEIKKFFPSISYKELENMEMYLLFNYSVEERKEVQSSPAPTPTTKSSGNQKKVGRDGLPVD</sequence>
<comment type="caution">
    <text evidence="3">The sequence shown here is derived from an EMBL/GenBank/DDBJ whole genome shotgun (WGS) entry which is preliminary data.</text>
</comment>
<dbReference type="Proteomes" id="UP000178184">
    <property type="component" value="Unassembled WGS sequence"/>
</dbReference>
<evidence type="ECO:0000256" key="2">
    <source>
        <dbReference type="SAM" id="SignalP"/>
    </source>
</evidence>
<feature type="region of interest" description="Disordered" evidence="1">
    <location>
        <begin position="138"/>
        <end position="165"/>
    </location>
</feature>
<organism evidence="3 4">
    <name type="scientific">Candidatus Nomurabacteria bacterium RIFCSPLOWO2_01_FULL_33_17</name>
    <dbReference type="NCBI Taxonomy" id="1801764"/>
    <lineage>
        <taxon>Bacteria</taxon>
        <taxon>Candidatus Nomuraibacteriota</taxon>
    </lineage>
</organism>
<evidence type="ECO:0000256" key="1">
    <source>
        <dbReference type="SAM" id="MobiDB-lite"/>
    </source>
</evidence>